<sequence>MVAMSKEDFLDPEDMTYDGFNKRAVTTIIKTYRDSFIDEFGRTIELDIENTPVQEIVCFNDGIEFDRMILLDNVTRDRIDFYIRSLKNRVNQTNSKTRTWLFCIDFETGKYHLKSE</sequence>
<comment type="caution">
    <text evidence="1">The sequence shown here is derived from an EMBL/GenBank/DDBJ whole genome shotgun (WGS) entry which is preliminary data.</text>
</comment>
<accession>A0ABQ2D0H1</accession>
<evidence type="ECO:0000313" key="2">
    <source>
        <dbReference type="Proteomes" id="UP000632222"/>
    </source>
</evidence>
<proteinExistence type="predicted"/>
<name>A0ABQ2D0H1_9DEIO</name>
<protein>
    <submittedName>
        <fullName evidence="1">Uncharacterized protein</fullName>
    </submittedName>
</protein>
<dbReference type="EMBL" id="BMOD01000009">
    <property type="protein sequence ID" value="GGJ38824.1"/>
    <property type="molecule type" value="Genomic_DNA"/>
</dbReference>
<reference evidence="2" key="1">
    <citation type="journal article" date="2019" name="Int. J. Syst. Evol. Microbiol.">
        <title>The Global Catalogue of Microorganisms (GCM) 10K type strain sequencing project: providing services to taxonomists for standard genome sequencing and annotation.</title>
        <authorList>
            <consortium name="The Broad Institute Genomics Platform"/>
            <consortium name="The Broad Institute Genome Sequencing Center for Infectious Disease"/>
            <person name="Wu L."/>
            <person name="Ma J."/>
        </authorList>
    </citation>
    <scope>NUCLEOTIDE SEQUENCE [LARGE SCALE GENOMIC DNA]</scope>
    <source>
        <strain evidence="2">JCM 14370</strain>
    </source>
</reference>
<evidence type="ECO:0000313" key="1">
    <source>
        <dbReference type="EMBL" id="GGJ38824.1"/>
    </source>
</evidence>
<dbReference type="Proteomes" id="UP000632222">
    <property type="component" value="Unassembled WGS sequence"/>
</dbReference>
<keyword evidence="2" id="KW-1185">Reference proteome</keyword>
<gene>
    <name evidence="1" type="ORF">GCM10008938_26130</name>
</gene>
<organism evidence="1 2">
    <name type="scientific">Deinococcus roseus</name>
    <dbReference type="NCBI Taxonomy" id="392414"/>
    <lineage>
        <taxon>Bacteria</taxon>
        <taxon>Thermotogati</taxon>
        <taxon>Deinococcota</taxon>
        <taxon>Deinococci</taxon>
        <taxon>Deinococcales</taxon>
        <taxon>Deinococcaceae</taxon>
        <taxon>Deinococcus</taxon>
    </lineage>
</organism>